<dbReference type="EMBL" id="AMSG01000010">
    <property type="protein sequence ID" value="EKF55173.1"/>
    <property type="molecule type" value="Genomic_DNA"/>
</dbReference>
<dbReference type="GO" id="GO:0080120">
    <property type="term" value="P:CAAX-box protein maturation"/>
    <property type="evidence" value="ECO:0007669"/>
    <property type="project" value="UniProtKB-ARBA"/>
</dbReference>
<keyword evidence="1" id="KW-0812">Transmembrane</keyword>
<organism evidence="3 4">
    <name type="scientific">Galbibacter marinus</name>
    <dbReference type="NCBI Taxonomy" id="555500"/>
    <lineage>
        <taxon>Bacteria</taxon>
        <taxon>Pseudomonadati</taxon>
        <taxon>Bacteroidota</taxon>
        <taxon>Flavobacteriia</taxon>
        <taxon>Flavobacteriales</taxon>
        <taxon>Flavobacteriaceae</taxon>
        <taxon>Galbibacter</taxon>
    </lineage>
</organism>
<feature type="transmembrane region" description="Helical" evidence="1">
    <location>
        <begin position="99"/>
        <end position="118"/>
    </location>
</feature>
<accession>K2P2B2</accession>
<name>K2P2B2_9FLAO</name>
<dbReference type="InterPro" id="IPR003675">
    <property type="entry name" value="Rce1/LyrA-like_dom"/>
</dbReference>
<keyword evidence="1" id="KW-0472">Membrane</keyword>
<feature type="transmembrane region" description="Helical" evidence="1">
    <location>
        <begin position="175"/>
        <end position="198"/>
    </location>
</feature>
<keyword evidence="4" id="KW-1185">Reference proteome</keyword>
<dbReference type="eggNOG" id="COG1266">
    <property type="taxonomic scope" value="Bacteria"/>
</dbReference>
<feature type="transmembrane region" description="Helical" evidence="1">
    <location>
        <begin position="124"/>
        <end position="144"/>
    </location>
</feature>
<proteinExistence type="predicted"/>
<evidence type="ECO:0000313" key="4">
    <source>
        <dbReference type="Proteomes" id="UP000007364"/>
    </source>
</evidence>
<feature type="transmembrane region" description="Helical" evidence="1">
    <location>
        <begin position="6"/>
        <end position="28"/>
    </location>
</feature>
<dbReference type="AlphaFoldDB" id="K2P2B2"/>
<dbReference type="STRING" id="555500.I215_09087"/>
<evidence type="ECO:0000313" key="3">
    <source>
        <dbReference type="EMBL" id="EKF55173.1"/>
    </source>
</evidence>
<protein>
    <recommendedName>
        <fullName evidence="2">CAAX prenyl protease 2/Lysostaphin resistance protein A-like domain-containing protein</fullName>
    </recommendedName>
</protein>
<evidence type="ECO:0000259" key="2">
    <source>
        <dbReference type="Pfam" id="PF02517"/>
    </source>
</evidence>
<dbReference type="Proteomes" id="UP000007364">
    <property type="component" value="Unassembled WGS sequence"/>
</dbReference>
<feature type="domain" description="CAAX prenyl protease 2/Lysostaphin resistance protein A-like" evidence="2">
    <location>
        <begin position="68"/>
        <end position="163"/>
    </location>
</feature>
<dbReference type="GO" id="GO:0004175">
    <property type="term" value="F:endopeptidase activity"/>
    <property type="evidence" value="ECO:0007669"/>
    <property type="project" value="UniProtKB-ARBA"/>
</dbReference>
<gene>
    <name evidence="3" type="ORF">I215_09087</name>
</gene>
<feature type="transmembrane region" description="Helical" evidence="1">
    <location>
        <begin position="70"/>
        <end position="87"/>
    </location>
</feature>
<evidence type="ECO:0000256" key="1">
    <source>
        <dbReference type="SAM" id="Phobius"/>
    </source>
</evidence>
<reference evidence="3 4" key="1">
    <citation type="journal article" date="2012" name="J. Bacteriol.">
        <title>Genome Sequence of Galbibacter marinum Type Strain ck-I2-15.</title>
        <authorList>
            <person name="Lai Q."/>
            <person name="Li C."/>
            <person name="Shao Z."/>
        </authorList>
    </citation>
    <scope>NUCLEOTIDE SEQUENCE [LARGE SCALE GENOMIC DNA]</scope>
    <source>
        <strain evidence="4">ck-I2-15</strain>
    </source>
</reference>
<comment type="caution">
    <text evidence="3">The sequence shown here is derived from an EMBL/GenBank/DDBJ whole genome shotgun (WGS) entry which is preliminary data.</text>
</comment>
<sequence length="218" mass="25075">MVSIFLTYIMIGIPVFLFVFITNNKTVFTPLGLRGNFIKGLWVSLIFSLPMIIGFGLVNDFQIRLTLKDFIISCLFAAFFEELYYRGFFFGQLFKNSRLGFFPSLIIGAMLFASLHSYQSEHLFDLVGIFVTTFLGAGLFAWLYVEWSFNLWVPVGLHFFMNLSWNMYGVSDNAFGGWTANLIRALTIILAITSTIIYKRKMNIPFGVKSKTLWINYK</sequence>
<dbReference type="Pfam" id="PF02517">
    <property type="entry name" value="Rce1-like"/>
    <property type="match status" value="1"/>
</dbReference>
<keyword evidence="1" id="KW-1133">Transmembrane helix</keyword>
<feature type="transmembrane region" description="Helical" evidence="1">
    <location>
        <begin position="40"/>
        <end position="58"/>
    </location>
</feature>